<comment type="similarity">
    <text evidence="2">Belongs to the FliD family.</text>
</comment>
<keyword evidence="4" id="KW-0975">Bacterial flagellum</keyword>
<dbReference type="Pfam" id="PF02465">
    <property type="entry name" value="FliD_N"/>
    <property type="match status" value="1"/>
</dbReference>
<protein>
    <recommendedName>
        <fullName evidence="6">Filament cap protein</fullName>
    </recommendedName>
    <alternativeName>
        <fullName evidence="5">Flagellar cap protein</fullName>
    </alternativeName>
</protein>
<evidence type="ECO:0000256" key="2">
    <source>
        <dbReference type="ARBA" id="ARBA00009764"/>
    </source>
</evidence>
<proteinExistence type="inferred from homology"/>
<comment type="subcellular location">
    <subcellularLocation>
        <location evidence="1">Bacterial flagellum</location>
    </subcellularLocation>
</comment>
<evidence type="ECO:0000259" key="7">
    <source>
        <dbReference type="Pfam" id="PF02465"/>
    </source>
</evidence>
<keyword evidence="9" id="KW-1185">Reference proteome</keyword>
<dbReference type="AlphaFoldDB" id="A0A5R9G3M3"/>
<reference evidence="8 9" key="1">
    <citation type="submission" date="2019-05" db="EMBL/GenBank/DDBJ databases">
        <authorList>
            <person name="Narsing Rao M.P."/>
            <person name="Li W.J."/>
        </authorList>
    </citation>
    <scope>NUCLEOTIDE SEQUENCE [LARGE SCALE GENOMIC DNA]</scope>
    <source>
        <strain evidence="8 9">SYSU_K30003</strain>
    </source>
</reference>
<dbReference type="OrthoDB" id="2520119at2"/>
<dbReference type="EMBL" id="VCIW01000012">
    <property type="protein sequence ID" value="TLS50962.1"/>
    <property type="molecule type" value="Genomic_DNA"/>
</dbReference>
<dbReference type="GO" id="GO:0071973">
    <property type="term" value="P:bacterial-type flagellum-dependent cell motility"/>
    <property type="evidence" value="ECO:0007669"/>
    <property type="project" value="TreeGrafter"/>
</dbReference>
<dbReference type="GO" id="GO:0009424">
    <property type="term" value="C:bacterial-type flagellum hook"/>
    <property type="evidence" value="ECO:0007669"/>
    <property type="project" value="InterPro"/>
</dbReference>
<sequence length="411" mass="41384">MRISSPMIEQYRNVAFWYANGAAPGKGAVTTYRPPGGLGVLDFAAAAASRLGAVVASAEAARGDALRLASAVFERRSATASAPDALTATATDRAKAATYEIDVERLATAQKNAGAALDAAETGGFAAGSHRVAIAVGARTTLATADIAAHDTNLSALMKLRDAIRASGAGVHAAVVRDAAAGTVRLRLTAAGTGSDFAFEVADATGGAAAASGIEIVTEAGLDARYRVNGGDARTSSSNTILLDNGHVLATLRQATDEPVRLTVGPDAAAVAKSVKRLAASYNALLAGVKDAEGFLAPGFAKAVAAAAKIGGGLADFGVTRQSDGALAVDEARLAEALAARFDDAKRRLAGPGGLAASVERGAAALASAPTSALLHPAVRSANAAYPLYSPQRGVYPAWLDMSGLHFNMTF</sequence>
<dbReference type="RefSeq" id="WP_138195648.1">
    <property type="nucleotide sequence ID" value="NZ_VCIW01000012.1"/>
</dbReference>
<gene>
    <name evidence="8" type="ORF">FE782_18115</name>
</gene>
<accession>A0A5R9G3M3</accession>
<evidence type="ECO:0000313" key="8">
    <source>
        <dbReference type="EMBL" id="TLS50962.1"/>
    </source>
</evidence>
<dbReference type="InterPro" id="IPR040026">
    <property type="entry name" value="FliD"/>
</dbReference>
<evidence type="ECO:0000256" key="5">
    <source>
        <dbReference type="ARBA" id="ARBA00033074"/>
    </source>
</evidence>
<comment type="subunit">
    <text evidence="3">Homopentamer.</text>
</comment>
<dbReference type="PANTHER" id="PTHR30288:SF0">
    <property type="entry name" value="FLAGELLAR HOOK-ASSOCIATED PROTEIN 2"/>
    <property type="match status" value="1"/>
</dbReference>
<organism evidence="8 9">
    <name type="scientific">Paenibacillus antri</name>
    <dbReference type="NCBI Taxonomy" id="2582848"/>
    <lineage>
        <taxon>Bacteria</taxon>
        <taxon>Bacillati</taxon>
        <taxon>Bacillota</taxon>
        <taxon>Bacilli</taxon>
        <taxon>Bacillales</taxon>
        <taxon>Paenibacillaceae</taxon>
        <taxon>Paenibacillus</taxon>
    </lineage>
</organism>
<dbReference type="Proteomes" id="UP000309676">
    <property type="component" value="Unassembled WGS sequence"/>
</dbReference>
<evidence type="ECO:0000256" key="1">
    <source>
        <dbReference type="ARBA" id="ARBA00004365"/>
    </source>
</evidence>
<evidence type="ECO:0000256" key="6">
    <source>
        <dbReference type="ARBA" id="ARBA00033192"/>
    </source>
</evidence>
<dbReference type="InterPro" id="IPR003481">
    <property type="entry name" value="FliD_N"/>
</dbReference>
<dbReference type="GO" id="GO:0009421">
    <property type="term" value="C:bacterial-type flagellum filament cap"/>
    <property type="evidence" value="ECO:0007669"/>
    <property type="project" value="InterPro"/>
</dbReference>
<name>A0A5R9G3M3_9BACL</name>
<comment type="caution">
    <text evidence="8">The sequence shown here is derived from an EMBL/GenBank/DDBJ whole genome shotgun (WGS) entry which is preliminary data.</text>
</comment>
<feature type="domain" description="Flagellar hook-associated protein 2 N-terminal" evidence="7">
    <location>
        <begin position="64"/>
        <end position="110"/>
    </location>
</feature>
<evidence type="ECO:0000256" key="4">
    <source>
        <dbReference type="ARBA" id="ARBA00023143"/>
    </source>
</evidence>
<evidence type="ECO:0000256" key="3">
    <source>
        <dbReference type="ARBA" id="ARBA00011255"/>
    </source>
</evidence>
<evidence type="ECO:0000313" key="9">
    <source>
        <dbReference type="Proteomes" id="UP000309676"/>
    </source>
</evidence>
<dbReference type="PANTHER" id="PTHR30288">
    <property type="entry name" value="FLAGELLAR CAP/ASSEMBLY PROTEIN FLID"/>
    <property type="match status" value="1"/>
</dbReference>